<keyword evidence="1" id="KW-0175">Coiled coil</keyword>
<dbReference type="RefSeq" id="WP_002682979.1">
    <property type="nucleotide sequence ID" value="NZ_CM001795.1"/>
</dbReference>
<dbReference type="HOGENOM" id="CLU_022481_2_0_12"/>
<dbReference type="GO" id="GO:0000049">
    <property type="term" value="F:tRNA binding"/>
    <property type="evidence" value="ECO:0007669"/>
    <property type="project" value="TreeGrafter"/>
</dbReference>
<organism evidence="3">
    <name type="scientific">Treponema denticola H-22</name>
    <dbReference type="NCBI Taxonomy" id="999432"/>
    <lineage>
        <taxon>Bacteria</taxon>
        <taxon>Pseudomonadati</taxon>
        <taxon>Spirochaetota</taxon>
        <taxon>Spirochaetia</taxon>
        <taxon>Spirochaetales</taxon>
        <taxon>Treponemataceae</taxon>
        <taxon>Treponema</taxon>
    </lineage>
</organism>
<dbReference type="PANTHER" id="PTHR15239:SF6">
    <property type="entry name" value="RIBOSOME QUALITY CONTROL COMPLEX SUBUNIT NEMF"/>
    <property type="match status" value="1"/>
</dbReference>
<dbReference type="Gene3D" id="2.30.310.10">
    <property type="entry name" value="ibrinogen binding protein from staphylococcus aureus domain"/>
    <property type="match status" value="1"/>
</dbReference>
<dbReference type="InterPro" id="IPR051608">
    <property type="entry name" value="RQC_Subunit_NEMF"/>
</dbReference>
<proteinExistence type="predicted"/>
<dbReference type="AlphaFoldDB" id="A0A0E2E863"/>
<accession>A0A0E2E863</accession>
<dbReference type="EMBL" id="AGDV01000001">
    <property type="protein sequence ID" value="EMB36174.1"/>
    <property type="molecule type" value="Genomic_DNA"/>
</dbReference>
<evidence type="ECO:0000259" key="2">
    <source>
        <dbReference type="Pfam" id="PF05670"/>
    </source>
</evidence>
<gene>
    <name evidence="3" type="ORF">HMPREF9726_00366</name>
</gene>
<reference evidence="3" key="1">
    <citation type="submission" date="2012-01" db="EMBL/GenBank/DDBJ databases">
        <title>The Genome Sequence of Treponema denticola H-22.</title>
        <authorList>
            <consortium name="The Broad Institute Genome Sequencing Platform"/>
            <person name="Earl A."/>
            <person name="Ward D."/>
            <person name="Feldgarden M."/>
            <person name="Gevers D."/>
            <person name="Blanton J.M."/>
            <person name="Fenno C.J."/>
            <person name="Baranova O.V."/>
            <person name="Mathney J."/>
            <person name="Dewhirst F.E."/>
            <person name="Izard J."/>
            <person name="Young S.K."/>
            <person name="Zeng Q."/>
            <person name="Gargeya S."/>
            <person name="Fitzgerald M."/>
            <person name="Haas B."/>
            <person name="Abouelleil A."/>
            <person name="Alvarado L."/>
            <person name="Arachchi H.M."/>
            <person name="Berlin A."/>
            <person name="Chapman S.B."/>
            <person name="Gearin G."/>
            <person name="Goldberg J."/>
            <person name="Griggs A."/>
            <person name="Gujja S."/>
            <person name="Hansen M."/>
            <person name="Heiman D."/>
            <person name="Howarth C."/>
            <person name="Larimer J."/>
            <person name="Lui A."/>
            <person name="MacDonald P.J.P."/>
            <person name="McCowen C."/>
            <person name="Montmayeur A."/>
            <person name="Murphy C."/>
            <person name="Neiman D."/>
            <person name="Pearson M."/>
            <person name="Priest M."/>
            <person name="Roberts A."/>
            <person name="Saif S."/>
            <person name="Shea T."/>
            <person name="Sisk P."/>
            <person name="Stolte C."/>
            <person name="Sykes S."/>
            <person name="Wortman J."/>
            <person name="Nusbaum C."/>
            <person name="Birren B."/>
        </authorList>
    </citation>
    <scope>NUCLEOTIDE SEQUENCE [LARGE SCALE GENOMIC DNA]</scope>
    <source>
        <strain evidence="3">H-22</strain>
    </source>
</reference>
<dbReference type="InterPro" id="IPR008532">
    <property type="entry name" value="NFACT_RNA-bd"/>
</dbReference>
<comment type="caution">
    <text evidence="3">The sequence shown here is derived from an EMBL/GenBank/DDBJ whole genome shotgun (WGS) entry which is preliminary data.</text>
</comment>
<dbReference type="PATRIC" id="fig|999432.5.peg.378"/>
<dbReference type="Pfam" id="PF05670">
    <property type="entry name" value="NFACT-R_1"/>
    <property type="match status" value="1"/>
</dbReference>
<feature type="domain" description="NFACT RNA-binding" evidence="2">
    <location>
        <begin position="349"/>
        <end position="445"/>
    </location>
</feature>
<evidence type="ECO:0000313" key="3">
    <source>
        <dbReference type="EMBL" id="EMB36174.1"/>
    </source>
</evidence>
<dbReference type="GO" id="GO:0043023">
    <property type="term" value="F:ribosomal large subunit binding"/>
    <property type="evidence" value="ECO:0007669"/>
    <property type="project" value="TreeGrafter"/>
</dbReference>
<feature type="coiled-coil region" evidence="1">
    <location>
        <begin position="281"/>
        <end position="315"/>
    </location>
</feature>
<dbReference type="GO" id="GO:0072344">
    <property type="term" value="P:rescue of stalled ribosome"/>
    <property type="evidence" value="ECO:0007669"/>
    <property type="project" value="TreeGrafter"/>
</dbReference>
<dbReference type="Proteomes" id="UP000011705">
    <property type="component" value="Chromosome"/>
</dbReference>
<name>A0A0E2E863_TREDN</name>
<dbReference type="GO" id="GO:1990112">
    <property type="term" value="C:RQC complex"/>
    <property type="evidence" value="ECO:0007669"/>
    <property type="project" value="TreeGrafter"/>
</dbReference>
<dbReference type="Pfam" id="PF05833">
    <property type="entry name" value="NFACT_N"/>
    <property type="match status" value="2"/>
</dbReference>
<dbReference type="PANTHER" id="PTHR15239">
    <property type="entry name" value="NUCLEAR EXPORT MEDIATOR FACTOR NEMF"/>
    <property type="match status" value="1"/>
</dbReference>
<evidence type="ECO:0000256" key="1">
    <source>
        <dbReference type="SAM" id="Coils"/>
    </source>
</evidence>
<protein>
    <recommendedName>
        <fullName evidence="2">NFACT RNA-binding domain-containing protein</fullName>
    </recommendedName>
</protein>
<sequence length="471" mass="53953">MSLNNKEIDLILEELKLEGYFIQKIIQPSYTALVFYLYKDKPLTLFISLDAGACRLHSTRKKIPKFDKPMRFMELLKSRIKGGKILKAEQLNEDRIIRLHIASGAGGFFLYLRLWSGAANIVLTDENNLIIDAFYRRPKKGEISGGTWLTPEPQKIKKQDYCVREYDKTKSFNEAVEEWYINNAPKVSKEALLDEAENLYGTKILKIEKALLKLKAKREEFLNAQSLKNAGDLLFSNLHLIKKGMKFIELEDYTKNGAKINITLDPLKTPQENANLYYEKYKKAVSGLDALEEDIISAEKEIERLKEKIEKIKTEENPYLIQKILQKEKIPVQQKAKNTKTAPGLKFFSEGWTILVGRTAAENDELLRHFVKGADLWLHTRDYAGGYVFIKARAGKSIPLPVLIKAGNIAVFYSKARKNGQADLYTTQVKYLRRAKNAPKGTVLPTHEKNLSIKLDEKILKELEEEKIPAL</sequence>